<dbReference type="RefSeq" id="WP_309491103.1">
    <property type="nucleotide sequence ID" value="NZ_JAENIG010000014.1"/>
</dbReference>
<keyword evidence="1" id="KW-1133">Transmembrane helix</keyword>
<dbReference type="Proteomes" id="UP000634206">
    <property type="component" value="Unassembled WGS sequence"/>
</dbReference>
<evidence type="ECO:0000256" key="1">
    <source>
        <dbReference type="SAM" id="Phobius"/>
    </source>
</evidence>
<name>A0AAE2V947_9BACT</name>
<protein>
    <submittedName>
        <fullName evidence="2">Uncharacterized protein</fullName>
    </submittedName>
</protein>
<accession>A0AAE2V947</accession>
<evidence type="ECO:0000313" key="3">
    <source>
        <dbReference type="Proteomes" id="UP000634206"/>
    </source>
</evidence>
<feature type="transmembrane region" description="Helical" evidence="1">
    <location>
        <begin position="6"/>
        <end position="27"/>
    </location>
</feature>
<sequence length="217" mass="24905">MMLFKFYSLIFVTGLYLGLILFAFYAYRAWQRKDLKRAGLLLALLVAQLYIMGGPLRVLPGSGILHERSQMKSLTGHAFRLNPTGKAVHTERSFLGDGTSMEMFVLPEHVAVAWQDPAQHLRSEFPQRGRYRSDWQVERWKATPPRVEEQAFVQFAEHACQSDSNRALFMSLLQEEGNYYSYFYDMHGSGPNANVGNIDFFILSPSRRLMVIINVNT</sequence>
<dbReference type="AlphaFoldDB" id="A0AAE2V947"/>
<proteinExistence type="predicted"/>
<evidence type="ECO:0000313" key="2">
    <source>
        <dbReference type="EMBL" id="MBK1856482.1"/>
    </source>
</evidence>
<reference evidence="2" key="1">
    <citation type="submission" date="2021-01" db="EMBL/GenBank/DDBJ databases">
        <title>Modified the classification status of verrucomicrobia.</title>
        <authorList>
            <person name="Feng X."/>
        </authorList>
    </citation>
    <scope>NUCLEOTIDE SEQUENCE</scope>
    <source>
        <strain evidence="2">5K15</strain>
    </source>
</reference>
<keyword evidence="3" id="KW-1185">Reference proteome</keyword>
<organism evidence="2 3">
    <name type="scientific">Oceaniferula flava</name>
    <dbReference type="NCBI Taxonomy" id="2800421"/>
    <lineage>
        <taxon>Bacteria</taxon>
        <taxon>Pseudomonadati</taxon>
        <taxon>Verrucomicrobiota</taxon>
        <taxon>Verrucomicrobiia</taxon>
        <taxon>Verrucomicrobiales</taxon>
        <taxon>Verrucomicrobiaceae</taxon>
        <taxon>Oceaniferula</taxon>
    </lineage>
</organism>
<keyword evidence="1" id="KW-0472">Membrane</keyword>
<comment type="caution">
    <text evidence="2">The sequence shown here is derived from an EMBL/GenBank/DDBJ whole genome shotgun (WGS) entry which is preliminary data.</text>
</comment>
<dbReference type="EMBL" id="JAENIG010000014">
    <property type="protein sequence ID" value="MBK1856482.1"/>
    <property type="molecule type" value="Genomic_DNA"/>
</dbReference>
<feature type="transmembrane region" description="Helical" evidence="1">
    <location>
        <begin position="39"/>
        <end position="59"/>
    </location>
</feature>
<gene>
    <name evidence="2" type="ORF">JIN83_16040</name>
</gene>
<keyword evidence="1" id="KW-0812">Transmembrane</keyword>